<dbReference type="PROSITE" id="PS00742">
    <property type="entry name" value="PEP_ENZYMES_2"/>
    <property type="match status" value="1"/>
</dbReference>
<evidence type="ECO:0000259" key="21">
    <source>
        <dbReference type="Pfam" id="PF00391"/>
    </source>
</evidence>
<evidence type="ECO:0000313" key="24">
    <source>
        <dbReference type="EMBL" id="CCB88443.1"/>
    </source>
</evidence>
<feature type="binding site" evidence="20">
    <location>
        <position position="463"/>
    </location>
    <ligand>
        <name>Mg(2+)</name>
        <dbReference type="ChEBI" id="CHEBI:18420"/>
    </ligand>
</feature>
<name>F8L6U5_SIMNZ</name>
<accession>F8L6U5</accession>
<dbReference type="InterPro" id="IPR050499">
    <property type="entry name" value="PEP-utilizing_PTS_enzyme"/>
</dbReference>
<evidence type="ECO:0000313" key="25">
    <source>
        <dbReference type="Proteomes" id="UP000000496"/>
    </source>
</evidence>
<dbReference type="EMBL" id="FR872582">
    <property type="protein sequence ID" value="CCB88443.1"/>
    <property type="molecule type" value="Genomic_DNA"/>
</dbReference>
<evidence type="ECO:0000256" key="17">
    <source>
        <dbReference type="PIRNR" id="PIRNR000732"/>
    </source>
</evidence>
<dbReference type="HOGENOM" id="CLU_007308_7_0_0"/>
<dbReference type="EC" id="2.7.3.9" evidence="6 17"/>
<feature type="binding site" evidence="19">
    <location>
        <position position="473"/>
    </location>
    <ligand>
        <name>phosphoenolpyruvate</name>
        <dbReference type="ChEBI" id="CHEBI:58702"/>
    </ligand>
</feature>
<evidence type="ECO:0000256" key="11">
    <source>
        <dbReference type="ARBA" id="ARBA00022679"/>
    </source>
</evidence>
<dbReference type="GO" id="GO:0016301">
    <property type="term" value="F:kinase activity"/>
    <property type="evidence" value="ECO:0007669"/>
    <property type="project" value="UniProtKB-KW"/>
</dbReference>
<reference evidence="24 25" key="1">
    <citation type="journal article" date="2011" name="Mol. Biol. Evol.">
        <title>Unity in variety--the pan-genome of the Chlamydiae.</title>
        <authorList>
            <person name="Collingro A."/>
            <person name="Tischler P."/>
            <person name="Weinmaier T."/>
            <person name="Penz T."/>
            <person name="Heinz E."/>
            <person name="Brunham R.C."/>
            <person name="Read T.D."/>
            <person name="Bavoil P.M."/>
            <person name="Sachse K."/>
            <person name="Kahane S."/>
            <person name="Friedman M.G."/>
            <person name="Rattei T."/>
            <person name="Myers G.S."/>
            <person name="Horn M."/>
        </authorList>
    </citation>
    <scope>NUCLEOTIDE SEQUENCE [LARGE SCALE GENOMIC DNA]</scope>
    <source>
        <strain evidence="25">ATCC VR-1471 / Z</strain>
    </source>
</reference>
<keyword evidence="9 17" id="KW-0963">Cytoplasm</keyword>
<feature type="domain" description="PEP-utilising enzyme C-terminal" evidence="22">
    <location>
        <begin position="265"/>
        <end position="547"/>
    </location>
</feature>
<feature type="domain" description="PEP-utilising enzyme mobile" evidence="21">
    <location>
        <begin position="161"/>
        <end position="234"/>
    </location>
</feature>
<dbReference type="PRINTS" id="PR01736">
    <property type="entry name" value="PHPHTRNFRASE"/>
</dbReference>
<evidence type="ECO:0000259" key="22">
    <source>
        <dbReference type="Pfam" id="PF02896"/>
    </source>
</evidence>
<feature type="domain" description="Phosphotransferase system enzyme I N-terminal" evidence="23">
    <location>
        <begin position="11"/>
        <end position="135"/>
    </location>
</feature>
<dbReference type="InterPro" id="IPR040442">
    <property type="entry name" value="Pyrv_kinase-like_dom_sf"/>
</dbReference>
<dbReference type="Pfam" id="PF02896">
    <property type="entry name" value="PEP-utilizers_C"/>
    <property type="match status" value="1"/>
</dbReference>
<evidence type="ECO:0000256" key="4">
    <source>
        <dbReference type="ARBA" id="ARBA00004496"/>
    </source>
</evidence>
<feature type="binding site" evidence="19">
    <location>
        <position position="304"/>
    </location>
    <ligand>
        <name>phosphoenolpyruvate</name>
        <dbReference type="ChEBI" id="CHEBI:58702"/>
    </ligand>
</feature>
<dbReference type="InterPro" id="IPR006318">
    <property type="entry name" value="PTS_EI-like"/>
</dbReference>
<dbReference type="eggNOG" id="COG1080">
    <property type="taxonomic scope" value="Bacteria"/>
</dbReference>
<evidence type="ECO:0000256" key="15">
    <source>
        <dbReference type="ARBA" id="ARBA00022842"/>
    </source>
</evidence>
<keyword evidence="12 17" id="KW-0598">Phosphotransferase system</keyword>
<dbReference type="NCBIfam" id="TIGR01417">
    <property type="entry name" value="PTS_I_fam"/>
    <property type="match status" value="1"/>
</dbReference>
<evidence type="ECO:0000256" key="10">
    <source>
        <dbReference type="ARBA" id="ARBA00022597"/>
    </source>
</evidence>
<proteinExistence type="inferred from homology"/>
<dbReference type="AlphaFoldDB" id="F8L6U5"/>
<keyword evidence="14 17" id="KW-0418">Kinase</keyword>
<dbReference type="Pfam" id="PF00391">
    <property type="entry name" value="PEP-utilizers"/>
    <property type="match status" value="1"/>
</dbReference>
<comment type="catalytic activity">
    <reaction evidence="1 17">
        <text>L-histidyl-[protein] + phosphoenolpyruvate = N(pros)-phospho-L-histidyl-[protein] + pyruvate</text>
        <dbReference type="Rhea" id="RHEA:23880"/>
        <dbReference type="Rhea" id="RHEA-COMP:9745"/>
        <dbReference type="Rhea" id="RHEA-COMP:9746"/>
        <dbReference type="ChEBI" id="CHEBI:15361"/>
        <dbReference type="ChEBI" id="CHEBI:29979"/>
        <dbReference type="ChEBI" id="CHEBI:58702"/>
        <dbReference type="ChEBI" id="CHEBI:64837"/>
        <dbReference type="EC" id="2.7.3.9"/>
    </reaction>
</comment>
<dbReference type="STRING" id="331113.SNE_A05660"/>
<dbReference type="InterPro" id="IPR024692">
    <property type="entry name" value="PTS_EI"/>
</dbReference>
<dbReference type="OrthoDB" id="9765468at2"/>
<evidence type="ECO:0000256" key="6">
    <source>
        <dbReference type="ARBA" id="ARBA00012232"/>
    </source>
</evidence>
<evidence type="ECO:0000256" key="19">
    <source>
        <dbReference type="PIRSR" id="PIRSR000732-2"/>
    </source>
</evidence>
<evidence type="ECO:0000256" key="7">
    <source>
        <dbReference type="ARBA" id="ARBA00016544"/>
    </source>
</evidence>
<evidence type="ECO:0000256" key="12">
    <source>
        <dbReference type="ARBA" id="ARBA00022683"/>
    </source>
</evidence>
<dbReference type="SUPFAM" id="SSF47831">
    <property type="entry name" value="Enzyme I of the PEP:sugar phosphotransferase system HPr-binding (sub)domain"/>
    <property type="match status" value="1"/>
</dbReference>
<dbReference type="InterPro" id="IPR000121">
    <property type="entry name" value="PEP_util_C"/>
</dbReference>
<dbReference type="InterPro" id="IPR036637">
    <property type="entry name" value="Phosphohistidine_dom_sf"/>
</dbReference>
<dbReference type="SUPFAM" id="SSF52009">
    <property type="entry name" value="Phosphohistidine domain"/>
    <property type="match status" value="1"/>
</dbReference>
<feature type="binding site" evidence="19">
    <location>
        <position position="341"/>
    </location>
    <ligand>
        <name>phosphoenolpyruvate</name>
        <dbReference type="ChEBI" id="CHEBI:58702"/>
    </ligand>
</feature>
<comment type="cofactor">
    <cofactor evidence="2 17 20">
        <name>Mg(2+)</name>
        <dbReference type="ChEBI" id="CHEBI:18420"/>
    </cofactor>
</comment>
<evidence type="ECO:0000256" key="5">
    <source>
        <dbReference type="ARBA" id="ARBA00007837"/>
    </source>
</evidence>
<dbReference type="GO" id="GO:0005737">
    <property type="term" value="C:cytoplasm"/>
    <property type="evidence" value="ECO:0007669"/>
    <property type="project" value="UniProtKB-SubCell"/>
</dbReference>
<dbReference type="GO" id="GO:0008965">
    <property type="term" value="F:phosphoenolpyruvate-protein phosphotransferase activity"/>
    <property type="evidence" value="ECO:0007669"/>
    <property type="project" value="UniProtKB-EC"/>
</dbReference>
<feature type="binding site" evidence="20">
    <location>
        <position position="439"/>
    </location>
    <ligand>
        <name>Mg(2+)</name>
        <dbReference type="ChEBI" id="CHEBI:18420"/>
    </ligand>
</feature>
<keyword evidence="8 17" id="KW-0813">Transport</keyword>
<evidence type="ECO:0000256" key="3">
    <source>
        <dbReference type="ARBA" id="ARBA00002728"/>
    </source>
</evidence>
<dbReference type="GO" id="GO:0046872">
    <property type="term" value="F:metal ion binding"/>
    <property type="evidence" value="ECO:0007669"/>
    <property type="project" value="UniProtKB-KW"/>
</dbReference>
<comment type="similarity">
    <text evidence="5 17">Belongs to the PEP-utilizing enzyme family.</text>
</comment>
<evidence type="ECO:0000256" key="13">
    <source>
        <dbReference type="ARBA" id="ARBA00022723"/>
    </source>
</evidence>
<evidence type="ECO:0000256" key="18">
    <source>
        <dbReference type="PIRSR" id="PIRSR000732-1"/>
    </source>
</evidence>
<evidence type="ECO:0000256" key="14">
    <source>
        <dbReference type="ARBA" id="ARBA00022777"/>
    </source>
</evidence>
<dbReference type="Gene3D" id="3.50.30.10">
    <property type="entry name" value="Phosphohistidine domain"/>
    <property type="match status" value="1"/>
</dbReference>
<dbReference type="PANTHER" id="PTHR46244:SF3">
    <property type="entry name" value="PHOSPHOENOLPYRUVATE-PROTEIN PHOSPHOTRANSFERASE"/>
    <property type="match status" value="1"/>
</dbReference>
<dbReference type="PANTHER" id="PTHR46244">
    <property type="entry name" value="PHOSPHOENOLPYRUVATE-PROTEIN PHOSPHOTRANSFERASE"/>
    <property type="match status" value="1"/>
</dbReference>
<dbReference type="Pfam" id="PF05524">
    <property type="entry name" value="PEP-utilisers_N"/>
    <property type="match status" value="1"/>
</dbReference>
<dbReference type="KEGG" id="sng:SNE_A05660"/>
<keyword evidence="10 17" id="KW-0762">Sugar transport</keyword>
<protein>
    <recommendedName>
        <fullName evidence="7 17">Phosphoenolpyruvate-protein phosphotransferase</fullName>
        <ecNumber evidence="6 17">2.7.3.9</ecNumber>
    </recommendedName>
    <alternativeName>
        <fullName evidence="16 17">Phosphotransferase system, enzyme I</fullName>
    </alternativeName>
</protein>
<feature type="active site" description="Proton donor" evidence="18">
    <location>
        <position position="510"/>
    </location>
</feature>
<evidence type="ECO:0000256" key="20">
    <source>
        <dbReference type="PIRSR" id="PIRSR000732-3"/>
    </source>
</evidence>
<dbReference type="SUPFAM" id="SSF51621">
    <property type="entry name" value="Phosphoenolpyruvate/pyruvate domain"/>
    <property type="match status" value="1"/>
</dbReference>
<evidence type="ECO:0000259" key="23">
    <source>
        <dbReference type="Pfam" id="PF05524"/>
    </source>
</evidence>
<dbReference type="PIRSF" id="PIRSF000732">
    <property type="entry name" value="PTS_enzyme_I"/>
    <property type="match status" value="1"/>
</dbReference>
<organism evidence="24 25">
    <name type="scientific">Simkania negevensis (strain ATCC VR-1471 / DSM 27360 / Z)</name>
    <dbReference type="NCBI Taxonomy" id="331113"/>
    <lineage>
        <taxon>Bacteria</taxon>
        <taxon>Pseudomonadati</taxon>
        <taxon>Chlamydiota</taxon>
        <taxon>Chlamydiia</taxon>
        <taxon>Parachlamydiales</taxon>
        <taxon>Simkaniaceae</taxon>
        <taxon>Simkania</taxon>
    </lineage>
</organism>
<keyword evidence="15 17" id="KW-0460">Magnesium</keyword>
<dbReference type="PROSITE" id="PS00370">
    <property type="entry name" value="PEP_ENZYMES_PHOS_SITE"/>
    <property type="match status" value="1"/>
</dbReference>
<dbReference type="Gene3D" id="1.10.274.10">
    <property type="entry name" value="PtsI, HPr-binding domain"/>
    <property type="match status" value="1"/>
</dbReference>
<gene>
    <name evidence="24" type="primary">PTSI</name>
    <name evidence="24" type="ordered locus">SNE_A05660</name>
</gene>
<keyword evidence="11 17" id="KW-0808">Transferase</keyword>
<feature type="binding site" evidence="19">
    <location>
        <begin position="462"/>
        <end position="463"/>
    </location>
    <ligand>
        <name>phosphoenolpyruvate</name>
        <dbReference type="ChEBI" id="CHEBI:58702"/>
    </ligand>
</feature>
<comment type="function">
    <text evidence="3 17">General (non sugar-specific) component of the phosphoenolpyruvate-dependent sugar phosphotransferase system (sugar PTS). This major carbohydrate active-transport system catalyzes the phosphorylation of incoming sugar substrates concomitantly with their translocation across the cell membrane. Enzyme I transfers the phosphoryl group from phosphoenolpyruvate (PEP) to the phosphoryl carrier protein (HPr).</text>
</comment>
<evidence type="ECO:0000256" key="2">
    <source>
        <dbReference type="ARBA" id="ARBA00001946"/>
    </source>
</evidence>
<feature type="active site" description="Tele-phosphohistidine intermediate" evidence="18">
    <location>
        <position position="198"/>
    </location>
</feature>
<dbReference type="InterPro" id="IPR018274">
    <property type="entry name" value="PEP_util_AS"/>
</dbReference>
<evidence type="ECO:0000256" key="1">
    <source>
        <dbReference type="ARBA" id="ARBA00000683"/>
    </source>
</evidence>
<keyword evidence="13 17" id="KW-0479">Metal-binding</keyword>
<dbReference type="InterPro" id="IPR008279">
    <property type="entry name" value="PEP-util_enz_mobile_dom"/>
</dbReference>
<comment type="subcellular location">
    <subcellularLocation>
        <location evidence="4 17">Cytoplasm</location>
    </subcellularLocation>
</comment>
<dbReference type="InterPro" id="IPR008731">
    <property type="entry name" value="PTS_EIN"/>
</dbReference>
<evidence type="ECO:0000256" key="9">
    <source>
        <dbReference type="ARBA" id="ARBA00022490"/>
    </source>
</evidence>
<evidence type="ECO:0000256" key="16">
    <source>
        <dbReference type="ARBA" id="ARBA00033235"/>
    </source>
</evidence>
<keyword evidence="25" id="KW-1185">Reference proteome</keyword>
<dbReference type="RefSeq" id="WP_013942910.1">
    <property type="nucleotide sequence ID" value="NC_015713.1"/>
</dbReference>
<dbReference type="InterPro" id="IPR023151">
    <property type="entry name" value="PEP_util_CS"/>
</dbReference>
<keyword evidence="24" id="KW-0670">Pyruvate</keyword>
<dbReference type="InterPro" id="IPR036618">
    <property type="entry name" value="PtsI_HPr-bd_sf"/>
</dbReference>
<dbReference type="Gene3D" id="3.20.20.60">
    <property type="entry name" value="Phosphoenolpyruvate-binding domains"/>
    <property type="match status" value="1"/>
</dbReference>
<evidence type="ECO:0000256" key="8">
    <source>
        <dbReference type="ARBA" id="ARBA00022448"/>
    </source>
</evidence>
<sequence length="586" mass="66485">MTEALEEIILKGAPISKGVSIGKLYFMEDFPDDIIPEFPIQSGDVENEIARYRKAVLSSREDLHTLQRFLAKEGSNEAASIIDTHIQMLEDPFMTTFVEKKIRQMMKNTEAVFRSVMSDYEKEFSKIKDSFFKQRLLDVKDLSNRILRHLYPREQVTLSDLPDGVVIFTKELVPSLTAESSAKQVFGFITEMGGSTSHAALIARSKGIPYISNINVETLRQFEECDVIIDADQGVVILNPTYDTVVHYKGKQERKKPTIQKEVKPDRKIETLDGCAITLLANIESIADLDLIDLYGAHGVGLFRSEFLFFGKELHSFSEEEQYDLYLRVMENAKGRPLIFRTFDVGGDKGCISRYEPEPNPALGCRAIRFLLRNRDIFIMQLRALMRVSLKGDLRILLPLISDVTELLDAKELIQEVAIDLRKEGHEIADEIPVGSMIEVPSAVIICDLIARECDFLSIGTNDLLQYTLATDRTHQDMHSFYKSSHPSIIRMVRHVVQEGLKSETPVSLCGEMAADPLMLPLLLGLGVRSFSCAPRYIPAIRDMTKRLTLAECQDQVDDILKLETCQEVEQYLQERYEKLISEISL</sequence>
<dbReference type="Proteomes" id="UP000000496">
    <property type="component" value="Chromosome gsn.131"/>
</dbReference>
<dbReference type="InterPro" id="IPR015813">
    <property type="entry name" value="Pyrv/PenolPyrv_kinase-like_dom"/>
</dbReference>
<dbReference type="GO" id="GO:0009401">
    <property type="term" value="P:phosphoenolpyruvate-dependent sugar phosphotransferase system"/>
    <property type="evidence" value="ECO:0007669"/>
    <property type="project" value="UniProtKB-KW"/>
</dbReference>